<dbReference type="SUPFAM" id="SSF54236">
    <property type="entry name" value="Ubiquitin-like"/>
    <property type="match status" value="1"/>
</dbReference>
<gene>
    <name evidence="2" type="ORF">BRAN1462_LOCUS47348</name>
</gene>
<dbReference type="EMBL" id="HBGW01074339">
    <property type="protein sequence ID" value="CAD9625304.1"/>
    <property type="molecule type" value="Transcribed_RNA"/>
</dbReference>
<proteinExistence type="predicted"/>
<dbReference type="PROSITE" id="PS50053">
    <property type="entry name" value="UBIQUITIN_2"/>
    <property type="match status" value="1"/>
</dbReference>
<reference evidence="2" key="1">
    <citation type="submission" date="2021-01" db="EMBL/GenBank/DDBJ databases">
        <authorList>
            <person name="Corre E."/>
            <person name="Pelletier E."/>
            <person name="Niang G."/>
            <person name="Scheremetjew M."/>
            <person name="Finn R."/>
            <person name="Kale V."/>
            <person name="Holt S."/>
            <person name="Cochrane G."/>
            <person name="Meng A."/>
            <person name="Brown T."/>
            <person name="Cohen L."/>
        </authorList>
    </citation>
    <scope>NUCLEOTIDE SEQUENCE</scope>
    <source>
        <strain evidence="2">RCC3387</strain>
    </source>
</reference>
<protein>
    <recommendedName>
        <fullName evidence="1">Ubiquitin-like domain-containing protein</fullName>
    </recommendedName>
</protein>
<dbReference type="AlphaFoldDB" id="A0A7S2M6S2"/>
<sequence length="234" mass="26009">MVSLTEPPCAAAPAANLKAGPARIAAGADGGGARRVEVVAINGDTVASLLVSEGTLVRMLQQSIEETSGTPIDQQKLLFGDAHLMKNDNVFNLLPANTPVTLVKVPSIEDEGLRLMQKHGWKSCGKSETSGNDNSWLIAHYGYVFDSTMGQLGEVDFRAMLRHIPRCNKETGFYIYRERDPLLPYKQDVIQWQDIFDTWDDFALCVELSAANSGMSLWHAWMHKNDYKEGDYWM</sequence>
<dbReference type="InterPro" id="IPR029071">
    <property type="entry name" value="Ubiquitin-like_domsf"/>
</dbReference>
<organism evidence="2">
    <name type="scientific">Zooxanthella nutricula</name>
    <dbReference type="NCBI Taxonomy" id="1333877"/>
    <lineage>
        <taxon>Eukaryota</taxon>
        <taxon>Sar</taxon>
        <taxon>Alveolata</taxon>
        <taxon>Dinophyceae</taxon>
        <taxon>Peridiniales</taxon>
        <taxon>Peridiniales incertae sedis</taxon>
        <taxon>Zooxanthella</taxon>
    </lineage>
</organism>
<evidence type="ECO:0000313" key="2">
    <source>
        <dbReference type="EMBL" id="CAD9625304.1"/>
    </source>
</evidence>
<dbReference type="InterPro" id="IPR000626">
    <property type="entry name" value="Ubiquitin-like_dom"/>
</dbReference>
<feature type="domain" description="Ubiquitin-like" evidence="1">
    <location>
        <begin position="34"/>
        <end position="88"/>
    </location>
</feature>
<evidence type="ECO:0000259" key="1">
    <source>
        <dbReference type="PROSITE" id="PS50053"/>
    </source>
</evidence>
<accession>A0A7S2M6S2</accession>
<name>A0A7S2M6S2_9DINO</name>